<gene>
    <name evidence="1" type="ORF">BO94DRAFT_546339</name>
</gene>
<name>A0A317WPR2_9EURO</name>
<organism evidence="1 2">
    <name type="scientific">Aspergillus sclerotioniger CBS 115572</name>
    <dbReference type="NCBI Taxonomy" id="1450535"/>
    <lineage>
        <taxon>Eukaryota</taxon>
        <taxon>Fungi</taxon>
        <taxon>Dikarya</taxon>
        <taxon>Ascomycota</taxon>
        <taxon>Pezizomycotina</taxon>
        <taxon>Eurotiomycetes</taxon>
        <taxon>Eurotiomycetidae</taxon>
        <taxon>Eurotiales</taxon>
        <taxon>Aspergillaceae</taxon>
        <taxon>Aspergillus</taxon>
        <taxon>Aspergillus subgen. Circumdati</taxon>
    </lineage>
</organism>
<protein>
    <recommendedName>
        <fullName evidence="3">Kinesin light chain</fullName>
    </recommendedName>
</protein>
<evidence type="ECO:0000313" key="1">
    <source>
        <dbReference type="EMBL" id="PWY87097.1"/>
    </source>
</evidence>
<dbReference type="Proteomes" id="UP000246702">
    <property type="component" value="Unassembled WGS sequence"/>
</dbReference>
<dbReference type="Gene3D" id="1.25.40.10">
    <property type="entry name" value="Tetratricopeptide repeat domain"/>
    <property type="match status" value="1"/>
</dbReference>
<dbReference type="Pfam" id="PF13374">
    <property type="entry name" value="TPR_10"/>
    <property type="match status" value="1"/>
</dbReference>
<evidence type="ECO:0000313" key="2">
    <source>
        <dbReference type="Proteomes" id="UP000246702"/>
    </source>
</evidence>
<dbReference type="InterPro" id="IPR011990">
    <property type="entry name" value="TPR-like_helical_dom_sf"/>
</dbReference>
<dbReference type="OrthoDB" id="5986190at2759"/>
<dbReference type="RefSeq" id="XP_025467305.1">
    <property type="nucleotide sequence ID" value="XM_025613288.1"/>
</dbReference>
<evidence type="ECO:0008006" key="3">
    <source>
        <dbReference type="Google" id="ProtNLM"/>
    </source>
</evidence>
<reference evidence="1 2" key="1">
    <citation type="submission" date="2016-12" db="EMBL/GenBank/DDBJ databases">
        <title>The genomes of Aspergillus section Nigri reveals drivers in fungal speciation.</title>
        <authorList>
            <consortium name="DOE Joint Genome Institute"/>
            <person name="Vesth T.C."/>
            <person name="Nybo J."/>
            <person name="Theobald S."/>
            <person name="Brandl J."/>
            <person name="Frisvad J.C."/>
            <person name="Nielsen K.F."/>
            <person name="Lyhne E.K."/>
            <person name="Kogle M.E."/>
            <person name="Kuo A."/>
            <person name="Riley R."/>
            <person name="Clum A."/>
            <person name="Nolan M."/>
            <person name="Lipzen A."/>
            <person name="Salamov A."/>
            <person name="Henrissat B."/>
            <person name="Wiebenga A."/>
            <person name="De Vries R.P."/>
            <person name="Grigoriev I.V."/>
            <person name="Mortensen U.H."/>
            <person name="Andersen M.R."/>
            <person name="Baker S.E."/>
        </authorList>
    </citation>
    <scope>NUCLEOTIDE SEQUENCE [LARGE SCALE GENOMIC DNA]</scope>
    <source>
        <strain evidence="1 2">CBS 115572</strain>
    </source>
</reference>
<comment type="caution">
    <text evidence="1">The sequence shown here is derived from an EMBL/GenBank/DDBJ whole genome shotgun (WGS) entry which is preliminary data.</text>
</comment>
<accession>A0A317WPR2</accession>
<sequence>MQKLAFTLKQLGKAPDALNLLRRCVDLRINILGSHHPHAISSSNTLRDWETAAVQPSKCQQPHASLPGSSHLNPMHAAANIHPTSASKPVGRKRRFFMSLFSRR</sequence>
<dbReference type="AlphaFoldDB" id="A0A317WPR2"/>
<dbReference type="EMBL" id="MSFK01000014">
    <property type="protein sequence ID" value="PWY87097.1"/>
    <property type="molecule type" value="Genomic_DNA"/>
</dbReference>
<dbReference type="GeneID" id="37115431"/>
<proteinExistence type="predicted"/>
<keyword evidence="2" id="KW-1185">Reference proteome</keyword>